<protein>
    <submittedName>
        <fullName evidence="1">Uncharacterized protein</fullName>
    </submittedName>
</protein>
<dbReference type="STRING" id="1423959.SAMN05444407_103175"/>
<evidence type="ECO:0000313" key="1">
    <source>
        <dbReference type="EMBL" id="SHL28134.1"/>
    </source>
</evidence>
<evidence type="ECO:0000313" key="2">
    <source>
        <dbReference type="Proteomes" id="UP000184069"/>
    </source>
</evidence>
<dbReference type="EMBL" id="FRBM01000003">
    <property type="protein sequence ID" value="SHL28134.1"/>
    <property type="molecule type" value="Genomic_DNA"/>
</dbReference>
<dbReference type="Proteomes" id="UP000184069">
    <property type="component" value="Unassembled WGS sequence"/>
</dbReference>
<sequence length="78" mass="9434">MCFFSIFIFTVLSYSPFNNNIRSYELSFFPVTMFFKNFTVPEDKESNMDETRKQVEIAKYLEGTLFYYQRVYRQKCSG</sequence>
<proteinExistence type="predicted"/>
<organism evidence="1 2">
    <name type="scientific">Chryseobacterium contaminans</name>
    <dbReference type="NCBI Taxonomy" id="1423959"/>
    <lineage>
        <taxon>Bacteria</taxon>
        <taxon>Pseudomonadati</taxon>
        <taxon>Bacteroidota</taxon>
        <taxon>Flavobacteriia</taxon>
        <taxon>Flavobacteriales</taxon>
        <taxon>Weeksellaceae</taxon>
        <taxon>Chryseobacterium group</taxon>
        <taxon>Chryseobacterium</taxon>
    </lineage>
</organism>
<gene>
    <name evidence="1" type="ORF">SAMN05444407_103175</name>
</gene>
<dbReference type="AlphaFoldDB" id="A0A1M6ZCQ0"/>
<reference evidence="1 2" key="1">
    <citation type="submission" date="2016-11" db="EMBL/GenBank/DDBJ databases">
        <authorList>
            <person name="Jaros S."/>
            <person name="Januszkiewicz K."/>
            <person name="Wedrychowicz H."/>
        </authorList>
    </citation>
    <scope>NUCLEOTIDE SEQUENCE [LARGE SCALE GENOMIC DNA]</scope>
    <source>
        <strain evidence="1 2">DSM 27621</strain>
    </source>
</reference>
<accession>A0A1M6ZCQ0</accession>
<name>A0A1M6ZCQ0_9FLAO</name>